<dbReference type="FunFam" id="1.20.1260.10:FF:000005">
    <property type="entry name" value="Bacterioferritin"/>
    <property type="match status" value="1"/>
</dbReference>
<sequence>MKGDPKVLEYLNTSLTNELTAINQYFLHSRMLNHWGVTKLGAYEYKESLEEMRHADRLIERILFLEGVPNLQRLNQLLIGETVEEILRCDLKLEEKAIADLRDAIAHCEQVRDFPSRDLFAEILRDEEHHVDFVETQFDLIERIGIQNYIQLNSGAASEKDDD</sequence>
<comment type="similarity">
    <text evidence="2 7">Belongs to the bacterioferritin family.</text>
</comment>
<comment type="catalytic activity">
    <reaction evidence="7">
        <text>4 Fe(2+) + O2 + 4 H(+) = 4 Fe(3+) + 2 H2O</text>
        <dbReference type="Rhea" id="RHEA:11148"/>
        <dbReference type="ChEBI" id="CHEBI:15377"/>
        <dbReference type="ChEBI" id="CHEBI:15378"/>
        <dbReference type="ChEBI" id="CHEBI:15379"/>
        <dbReference type="ChEBI" id="CHEBI:29033"/>
        <dbReference type="ChEBI" id="CHEBI:29034"/>
        <dbReference type="EC" id="1.16.3.1"/>
    </reaction>
</comment>
<dbReference type="PROSITE" id="PS50905">
    <property type="entry name" value="FERRITIN_LIKE"/>
    <property type="match status" value="1"/>
</dbReference>
<keyword evidence="10" id="KW-1185">Reference proteome</keyword>
<dbReference type="AlphaFoldDB" id="A0A975U0N8"/>
<gene>
    <name evidence="9" type="primary">bfr</name>
    <name evidence="9" type="ORF">KO353_09795</name>
</gene>
<dbReference type="InterPro" id="IPR002024">
    <property type="entry name" value="Bacterioferritin"/>
</dbReference>
<dbReference type="CDD" id="cd00907">
    <property type="entry name" value="Bacterioferritin"/>
    <property type="match status" value="1"/>
</dbReference>
<protein>
    <recommendedName>
        <fullName evidence="7">Bacterioferritin</fullName>
        <ecNumber evidence="7">1.16.3.1</ecNumber>
    </recommendedName>
</protein>
<dbReference type="InterPro" id="IPR008331">
    <property type="entry name" value="Ferritin_DPS_dom"/>
</dbReference>
<evidence type="ECO:0000259" key="8">
    <source>
        <dbReference type="PROSITE" id="PS50905"/>
    </source>
</evidence>
<feature type="domain" description="Ferritin-like diiron" evidence="8">
    <location>
        <begin position="1"/>
        <end position="145"/>
    </location>
</feature>
<accession>A0A975U0N8</accession>
<dbReference type="GO" id="GO:0004322">
    <property type="term" value="F:ferroxidase activity"/>
    <property type="evidence" value="ECO:0007669"/>
    <property type="project" value="TreeGrafter"/>
</dbReference>
<evidence type="ECO:0000256" key="5">
    <source>
        <dbReference type="ARBA" id="ARBA00022723"/>
    </source>
</evidence>
<dbReference type="Proteomes" id="UP000694001">
    <property type="component" value="Chromosome"/>
</dbReference>
<dbReference type="GO" id="GO:0006826">
    <property type="term" value="P:iron ion transport"/>
    <property type="evidence" value="ECO:0007669"/>
    <property type="project" value="InterPro"/>
</dbReference>
<evidence type="ECO:0000256" key="2">
    <source>
        <dbReference type="ARBA" id="ARBA00008093"/>
    </source>
</evidence>
<evidence type="ECO:0000313" key="10">
    <source>
        <dbReference type="Proteomes" id="UP000694001"/>
    </source>
</evidence>
<dbReference type="EMBL" id="CP076448">
    <property type="protein sequence ID" value="QXM23608.1"/>
    <property type="molecule type" value="Genomic_DNA"/>
</dbReference>
<comment type="cofactor">
    <cofactor evidence="1">
        <name>heme b</name>
        <dbReference type="ChEBI" id="CHEBI:60344"/>
    </cofactor>
</comment>
<keyword evidence="5 7" id="KW-0479">Metal-binding</keyword>
<dbReference type="PROSITE" id="PS00549">
    <property type="entry name" value="BACTERIOFERRITIN"/>
    <property type="match status" value="1"/>
</dbReference>
<keyword evidence="3 7" id="KW-0409">Iron storage</keyword>
<dbReference type="Pfam" id="PF00210">
    <property type="entry name" value="Ferritin"/>
    <property type="match status" value="1"/>
</dbReference>
<dbReference type="PANTHER" id="PTHR30295:SF0">
    <property type="entry name" value="BACTERIOFERRITIN"/>
    <property type="match status" value="1"/>
</dbReference>
<organism evidence="9 10">
    <name type="scientific">Elioraea tepida</name>
    <dbReference type="NCBI Taxonomy" id="2843330"/>
    <lineage>
        <taxon>Bacteria</taxon>
        <taxon>Pseudomonadati</taxon>
        <taxon>Pseudomonadota</taxon>
        <taxon>Alphaproteobacteria</taxon>
        <taxon>Acetobacterales</taxon>
        <taxon>Elioraeaceae</taxon>
        <taxon>Elioraea</taxon>
    </lineage>
</organism>
<dbReference type="KEGG" id="elio:KO353_09795"/>
<evidence type="ECO:0000256" key="4">
    <source>
        <dbReference type="ARBA" id="ARBA00022617"/>
    </source>
</evidence>
<evidence type="ECO:0000256" key="6">
    <source>
        <dbReference type="ARBA" id="ARBA00023004"/>
    </source>
</evidence>
<dbReference type="GO" id="GO:0005829">
    <property type="term" value="C:cytosol"/>
    <property type="evidence" value="ECO:0007669"/>
    <property type="project" value="TreeGrafter"/>
</dbReference>
<evidence type="ECO:0000256" key="1">
    <source>
        <dbReference type="ARBA" id="ARBA00001970"/>
    </source>
</evidence>
<dbReference type="GO" id="GO:0008199">
    <property type="term" value="F:ferric iron binding"/>
    <property type="evidence" value="ECO:0007669"/>
    <property type="project" value="InterPro"/>
</dbReference>
<proteinExistence type="inferred from homology"/>
<evidence type="ECO:0000313" key="9">
    <source>
        <dbReference type="EMBL" id="QXM23608.1"/>
    </source>
</evidence>
<dbReference type="InterPro" id="IPR009040">
    <property type="entry name" value="Ferritin-like_diiron"/>
</dbReference>
<dbReference type="GO" id="GO:0006879">
    <property type="term" value="P:intracellular iron ion homeostasis"/>
    <property type="evidence" value="ECO:0007669"/>
    <property type="project" value="UniProtKB-KW"/>
</dbReference>
<dbReference type="GO" id="GO:0020037">
    <property type="term" value="F:heme binding"/>
    <property type="evidence" value="ECO:0007669"/>
    <property type="project" value="TreeGrafter"/>
</dbReference>
<dbReference type="RefSeq" id="WP_218284479.1">
    <property type="nucleotide sequence ID" value="NZ_CP076448.1"/>
</dbReference>
<dbReference type="EC" id="1.16.3.1" evidence="7"/>
<keyword evidence="4" id="KW-0349">Heme</keyword>
<dbReference type="PANTHER" id="PTHR30295">
    <property type="entry name" value="BACTERIOFERRITIN"/>
    <property type="match status" value="1"/>
</dbReference>
<evidence type="ECO:0000256" key="3">
    <source>
        <dbReference type="ARBA" id="ARBA00022434"/>
    </source>
</evidence>
<dbReference type="PIRSF" id="PIRSF002560">
    <property type="entry name" value="Bacterioferritin"/>
    <property type="match status" value="1"/>
</dbReference>
<name>A0A975U0N8_9PROT</name>
<reference evidence="9" key="1">
    <citation type="submission" date="2021-06" db="EMBL/GenBank/DDBJ databases">
        <title>Elioraea tepida, sp. nov., a moderately thermophilic aerobic anoxygenic phototrophic bacterium isolated from an alkaline siliceous hot spring mat community in Yellowstone National Park, WY, USA.</title>
        <authorList>
            <person name="Saini M.K."/>
            <person name="Yoshida S."/>
            <person name="Sebastian A."/>
            <person name="Hirose S."/>
            <person name="Hara E."/>
            <person name="Tamaki H."/>
            <person name="Soulier N.T."/>
            <person name="Albert I."/>
            <person name="Hanada S."/>
            <person name="Bryant D.A."/>
            <person name="Tank M."/>
        </authorList>
    </citation>
    <scope>NUCLEOTIDE SEQUENCE</scope>
    <source>
        <strain evidence="9">MS-P2</strain>
    </source>
</reference>
<dbReference type="GO" id="GO:0140315">
    <property type="term" value="F:iron ion sequestering activity"/>
    <property type="evidence" value="ECO:0007669"/>
    <property type="project" value="UniProtKB-ARBA"/>
</dbReference>
<comment type="function">
    <text evidence="7">Iron-storage protein, whose ferroxidase center binds Fe(2+), oxidizes it using dioxygen to Fe(3+), and participates in the subsequent Fe(3+) oxide mineral core formation within the central cavity of the BFR protein shell.</text>
</comment>
<evidence type="ECO:0000256" key="7">
    <source>
        <dbReference type="PIRNR" id="PIRNR002560"/>
    </source>
</evidence>
<keyword evidence="6 7" id="KW-0408">Iron</keyword>
<dbReference type="NCBIfam" id="TIGR00754">
    <property type="entry name" value="bfr"/>
    <property type="match status" value="1"/>
</dbReference>